<organism evidence="1 2">
    <name type="scientific">Flavobacterium agricola</name>
    <dbReference type="NCBI Taxonomy" id="2870839"/>
    <lineage>
        <taxon>Bacteria</taxon>
        <taxon>Pseudomonadati</taxon>
        <taxon>Bacteroidota</taxon>
        <taxon>Flavobacteriia</taxon>
        <taxon>Flavobacteriales</taxon>
        <taxon>Flavobacteriaceae</taxon>
        <taxon>Flavobacterium</taxon>
    </lineage>
</organism>
<proteinExistence type="predicted"/>
<name>A0ABY6M4I9_9FLAO</name>
<dbReference type="RefSeq" id="WP_264434579.1">
    <property type="nucleotide sequence ID" value="NZ_CP081495.1"/>
</dbReference>
<reference evidence="1" key="1">
    <citation type="submission" date="2021-08" db="EMBL/GenBank/DDBJ databases">
        <title>Flavobacterium sp. strain CC-SYL302.</title>
        <authorList>
            <person name="Lin S.-Y."/>
            <person name="Lee T.-H."/>
            <person name="Young C.-C."/>
        </authorList>
    </citation>
    <scope>NUCLEOTIDE SEQUENCE</scope>
    <source>
        <strain evidence="1">CC-SYL302</strain>
    </source>
</reference>
<evidence type="ECO:0000313" key="1">
    <source>
        <dbReference type="EMBL" id="UYW02093.1"/>
    </source>
</evidence>
<accession>A0ABY6M4I9</accession>
<dbReference type="EMBL" id="CP081495">
    <property type="protein sequence ID" value="UYW02093.1"/>
    <property type="molecule type" value="Genomic_DNA"/>
</dbReference>
<gene>
    <name evidence="1" type="ORF">K5I29_04110</name>
</gene>
<keyword evidence="2" id="KW-1185">Reference proteome</keyword>
<sequence>MSREKKPLENKRTDGGSIGTIQEKYIERLNALSNLAKAKEIEERKKISKGYVWMRNSAIRTTKLVIPENKDKAIKEGYYEL</sequence>
<evidence type="ECO:0000313" key="2">
    <source>
        <dbReference type="Proteomes" id="UP001163328"/>
    </source>
</evidence>
<protein>
    <submittedName>
        <fullName evidence="1">Uncharacterized protein</fullName>
    </submittedName>
</protein>
<dbReference type="Proteomes" id="UP001163328">
    <property type="component" value="Chromosome"/>
</dbReference>